<organism evidence="3 4">
    <name type="scientific">Elysia crispata</name>
    <name type="common">lettuce slug</name>
    <dbReference type="NCBI Taxonomy" id="231223"/>
    <lineage>
        <taxon>Eukaryota</taxon>
        <taxon>Metazoa</taxon>
        <taxon>Spiralia</taxon>
        <taxon>Lophotrochozoa</taxon>
        <taxon>Mollusca</taxon>
        <taxon>Gastropoda</taxon>
        <taxon>Heterobranchia</taxon>
        <taxon>Euthyneura</taxon>
        <taxon>Panpulmonata</taxon>
        <taxon>Sacoglossa</taxon>
        <taxon>Placobranchoidea</taxon>
        <taxon>Plakobranchidae</taxon>
        <taxon>Elysia</taxon>
    </lineage>
</organism>
<dbReference type="PANTHER" id="PTHR11360">
    <property type="entry name" value="MONOCARBOXYLATE TRANSPORTER"/>
    <property type="match status" value="1"/>
</dbReference>
<dbReference type="Gene3D" id="1.20.1250.20">
    <property type="entry name" value="MFS general substrate transporter like domains"/>
    <property type="match status" value="2"/>
</dbReference>
<dbReference type="AlphaFoldDB" id="A0AAE1E8G6"/>
<evidence type="ECO:0008006" key="5">
    <source>
        <dbReference type="Google" id="ProtNLM"/>
    </source>
</evidence>
<dbReference type="SUPFAM" id="SSF103473">
    <property type="entry name" value="MFS general substrate transporter"/>
    <property type="match status" value="1"/>
</dbReference>
<gene>
    <name evidence="3" type="ORF">RRG08_057882</name>
</gene>
<feature type="transmembrane region" description="Helical" evidence="2">
    <location>
        <begin position="179"/>
        <end position="203"/>
    </location>
</feature>
<feature type="transmembrane region" description="Helical" evidence="2">
    <location>
        <begin position="112"/>
        <end position="130"/>
    </location>
</feature>
<proteinExistence type="predicted"/>
<comment type="caution">
    <text evidence="3">The sequence shown here is derived from an EMBL/GenBank/DDBJ whole genome shotgun (WGS) entry which is preliminary data.</text>
</comment>
<feature type="transmembrane region" description="Helical" evidence="2">
    <location>
        <begin position="580"/>
        <end position="599"/>
    </location>
</feature>
<feature type="transmembrane region" description="Helical" evidence="2">
    <location>
        <begin position="704"/>
        <end position="726"/>
    </location>
</feature>
<feature type="region of interest" description="Disordered" evidence="1">
    <location>
        <begin position="405"/>
        <end position="454"/>
    </location>
</feature>
<feature type="transmembrane region" description="Helical" evidence="2">
    <location>
        <begin position="672"/>
        <end position="692"/>
    </location>
</feature>
<sequence length="769" mass="83245">MSEAGVKDSQKNRDSRGDGPRERSATGGETDRLVSQDGGESVLYTDDVLAPPEVAVEEHIVTREWKAPDGGWGYVVMVSAFIMSVIVDGITYSFGVLLADLEQAFQAPKSEVVLANSIQVGAYLMIGPVASAFTNAFGCRKVILAGTFIAALAFMSSIWSSEVSVLVLTYGLVGVSVLVLTYGLVGGIGLGLMYLPTIVAVSLYFDRKRALTTCIAMCGSGIGALVMAPLSEFLLNEFNWRGTIFIQAAIILNGLVFGALVRPLHVGVDADVEVEEESMDKTPAIVKRSKDHVQDYDIVEIREIGRVEPGRLDNAEKHSGKFQKRESRRRSQNRRRSSLAERRGSTDGGHWLVVGRRARRRSGSGHWSARPRGTTIWEAIPGITLTDHDEEKTVVILETQRLKDADPLESEAGTRQRSMSEPGSAGKLQSAPNSRVLRSASHKKSVPHSSRNAAEHQFIQSEPLPGNSQQLRHRTFPHSRTPFGLSFIGLADSMEASHGQMVRSTKSEFTDSEESTRCGNCSAIMGESFAEAMREMLNFTIFKNKSFWLVLAGQFFVLLGLYVPYVYVSDRAVVLGFDETSAAFLISVIGATNVISRAVTGLVMHFCNVNTALATSLALFVASVSIAAYPLVETYFMLSLLSGLFGFSTAVFIALCSLLLCDLLGVNNLANAFGFVVLFRGVSSILGPPLAGAIIDATGRIDEAFFLAGTMVFLGGLSHLVLYVIYMSPCGVKGRRVTYAEEPGTDMAVHRVEESGHTFGGQGEDSINV</sequence>
<keyword evidence="2" id="KW-1133">Transmembrane helix</keyword>
<dbReference type="GO" id="GO:0008028">
    <property type="term" value="F:monocarboxylic acid transmembrane transporter activity"/>
    <property type="evidence" value="ECO:0007669"/>
    <property type="project" value="TreeGrafter"/>
</dbReference>
<evidence type="ECO:0000256" key="2">
    <source>
        <dbReference type="SAM" id="Phobius"/>
    </source>
</evidence>
<dbReference type="Pfam" id="PF07690">
    <property type="entry name" value="MFS_1"/>
    <property type="match status" value="2"/>
</dbReference>
<feature type="transmembrane region" description="Helical" evidence="2">
    <location>
        <begin position="142"/>
        <end position="159"/>
    </location>
</feature>
<feature type="compositionally biased region" description="Basic and acidic residues" evidence="1">
    <location>
        <begin position="1"/>
        <end position="34"/>
    </location>
</feature>
<reference evidence="3" key="1">
    <citation type="journal article" date="2023" name="G3 (Bethesda)">
        <title>A reference genome for the long-term kleptoplast-retaining sea slug Elysia crispata morphotype clarki.</title>
        <authorList>
            <person name="Eastman K.E."/>
            <person name="Pendleton A.L."/>
            <person name="Shaikh M.A."/>
            <person name="Suttiyut T."/>
            <person name="Ogas R."/>
            <person name="Tomko P."/>
            <person name="Gavelis G."/>
            <person name="Widhalm J.R."/>
            <person name="Wisecaver J.H."/>
        </authorList>
    </citation>
    <scope>NUCLEOTIDE SEQUENCE</scope>
    <source>
        <strain evidence="3">ECLA1</strain>
    </source>
</reference>
<dbReference type="PANTHER" id="PTHR11360:SF286">
    <property type="entry name" value="GH22266P"/>
    <property type="match status" value="1"/>
</dbReference>
<evidence type="ECO:0000313" key="3">
    <source>
        <dbReference type="EMBL" id="KAK3798151.1"/>
    </source>
</evidence>
<feature type="region of interest" description="Disordered" evidence="1">
    <location>
        <begin position="1"/>
        <end position="36"/>
    </location>
</feature>
<keyword evidence="4" id="KW-1185">Reference proteome</keyword>
<keyword evidence="2" id="KW-0472">Membrane</keyword>
<feature type="compositionally biased region" description="Basic residues" evidence="1">
    <location>
        <begin position="326"/>
        <end position="337"/>
    </location>
</feature>
<dbReference type="InterPro" id="IPR011701">
    <property type="entry name" value="MFS"/>
</dbReference>
<name>A0AAE1E8G6_9GAST</name>
<dbReference type="InterPro" id="IPR036259">
    <property type="entry name" value="MFS_trans_sf"/>
</dbReference>
<feature type="transmembrane region" description="Helical" evidence="2">
    <location>
        <begin position="210"/>
        <end position="230"/>
    </location>
</feature>
<accession>A0AAE1E8G6</accession>
<evidence type="ECO:0000313" key="4">
    <source>
        <dbReference type="Proteomes" id="UP001283361"/>
    </source>
</evidence>
<feature type="transmembrane region" description="Helical" evidence="2">
    <location>
        <begin position="72"/>
        <end position="92"/>
    </location>
</feature>
<feature type="compositionally biased region" description="Basic and acidic residues" evidence="1">
    <location>
        <begin position="310"/>
        <end position="325"/>
    </location>
</feature>
<feature type="transmembrane region" description="Helical" evidence="2">
    <location>
        <begin position="635"/>
        <end position="660"/>
    </location>
</feature>
<dbReference type="InterPro" id="IPR050327">
    <property type="entry name" value="Proton-linked_MCT"/>
</dbReference>
<evidence type="ECO:0000256" key="1">
    <source>
        <dbReference type="SAM" id="MobiDB-lite"/>
    </source>
</evidence>
<dbReference type="Proteomes" id="UP001283361">
    <property type="component" value="Unassembled WGS sequence"/>
</dbReference>
<keyword evidence="2" id="KW-0812">Transmembrane</keyword>
<dbReference type="EMBL" id="JAWDGP010000712">
    <property type="protein sequence ID" value="KAK3798151.1"/>
    <property type="molecule type" value="Genomic_DNA"/>
</dbReference>
<feature type="transmembrane region" description="Helical" evidence="2">
    <location>
        <begin position="546"/>
        <end position="568"/>
    </location>
</feature>
<feature type="transmembrane region" description="Helical" evidence="2">
    <location>
        <begin position="611"/>
        <end position="629"/>
    </location>
</feature>
<protein>
    <recommendedName>
        <fullName evidence="5">Major facilitator superfamily (MFS) profile domain-containing protein</fullName>
    </recommendedName>
</protein>
<feature type="region of interest" description="Disordered" evidence="1">
    <location>
        <begin position="310"/>
        <end position="371"/>
    </location>
</feature>
<feature type="transmembrane region" description="Helical" evidence="2">
    <location>
        <begin position="242"/>
        <end position="261"/>
    </location>
</feature>